<feature type="compositionally biased region" description="Low complexity" evidence="1">
    <location>
        <begin position="111"/>
        <end position="121"/>
    </location>
</feature>
<keyword evidence="2" id="KW-0812">Transmembrane</keyword>
<organism evidence="3 4">
    <name type="scientific">Murinocardiopsis flavida</name>
    <dbReference type="NCBI Taxonomy" id="645275"/>
    <lineage>
        <taxon>Bacteria</taxon>
        <taxon>Bacillati</taxon>
        <taxon>Actinomycetota</taxon>
        <taxon>Actinomycetes</taxon>
        <taxon>Streptosporangiales</taxon>
        <taxon>Nocardiopsidaceae</taxon>
        <taxon>Murinocardiopsis</taxon>
    </lineage>
</organism>
<feature type="transmembrane region" description="Helical" evidence="2">
    <location>
        <begin position="137"/>
        <end position="157"/>
    </location>
</feature>
<dbReference type="AlphaFoldDB" id="A0A2P8CVF1"/>
<keyword evidence="2" id="KW-0472">Membrane</keyword>
<keyword evidence="4" id="KW-1185">Reference proteome</keyword>
<gene>
    <name evidence="3" type="ORF">CLV63_12814</name>
</gene>
<feature type="transmembrane region" description="Helical" evidence="2">
    <location>
        <begin position="200"/>
        <end position="221"/>
    </location>
</feature>
<feature type="compositionally biased region" description="Gly residues" evidence="1">
    <location>
        <begin position="100"/>
        <end position="110"/>
    </location>
</feature>
<reference evidence="3 4" key="1">
    <citation type="submission" date="2018-03" db="EMBL/GenBank/DDBJ databases">
        <title>Genomic Encyclopedia of Archaeal and Bacterial Type Strains, Phase II (KMG-II): from individual species to whole genera.</title>
        <authorList>
            <person name="Goeker M."/>
        </authorList>
    </citation>
    <scope>NUCLEOTIDE SEQUENCE [LARGE SCALE GENOMIC DNA]</scope>
    <source>
        <strain evidence="3 4">DSM 45312</strain>
    </source>
</reference>
<feature type="transmembrane region" description="Helical" evidence="2">
    <location>
        <begin position="53"/>
        <end position="72"/>
    </location>
</feature>
<dbReference type="InterPro" id="IPR010699">
    <property type="entry name" value="DUF1275"/>
</dbReference>
<keyword evidence="2" id="KW-1133">Transmembrane helix</keyword>
<feature type="transmembrane region" description="Helical" evidence="2">
    <location>
        <begin position="227"/>
        <end position="258"/>
    </location>
</feature>
<dbReference type="EMBL" id="PYGA01000028">
    <property type="protein sequence ID" value="PSK88926.1"/>
    <property type="molecule type" value="Genomic_DNA"/>
</dbReference>
<evidence type="ECO:0000313" key="3">
    <source>
        <dbReference type="EMBL" id="PSK88926.1"/>
    </source>
</evidence>
<dbReference type="Pfam" id="PF06912">
    <property type="entry name" value="DUF1275"/>
    <property type="match status" value="2"/>
</dbReference>
<sequence length="269" mass="25570">MGPRWTAVLLALLTACAGGVDLLSVVVLGGVFSGVITGDLIHVGHGLGTAAWGAAGTAAAAIGGFGAGVAVWTRIVTPPLTAPANTGADTGARTSASAGAGPGAGTGAGAGADASTDASGGENTAVTRDGQPTARHVTGALIAEVALLAAFTVGWALVAGRPGSTPAQIALLVTAAVAMGGQSALARVLGGSTTYLTGTFTAAIATLATGGPAAAVLNPLVRPASLLLGAVAATLVLTAAPWAAALVPMACVTAALLWRCARPRQEGGD</sequence>
<feature type="compositionally biased region" description="Low complexity" evidence="1">
    <location>
        <begin position="86"/>
        <end position="99"/>
    </location>
</feature>
<protein>
    <submittedName>
        <fullName evidence="3">Uncharacterized protein DUF1275</fullName>
    </submittedName>
</protein>
<name>A0A2P8CVF1_9ACTN</name>
<comment type="caution">
    <text evidence="3">The sequence shown here is derived from an EMBL/GenBank/DDBJ whole genome shotgun (WGS) entry which is preliminary data.</text>
</comment>
<evidence type="ECO:0000256" key="2">
    <source>
        <dbReference type="SAM" id="Phobius"/>
    </source>
</evidence>
<feature type="region of interest" description="Disordered" evidence="1">
    <location>
        <begin position="82"/>
        <end position="131"/>
    </location>
</feature>
<proteinExistence type="predicted"/>
<dbReference type="Proteomes" id="UP000240542">
    <property type="component" value="Unassembled WGS sequence"/>
</dbReference>
<accession>A0A2P8CVF1</accession>
<feature type="transmembrane region" description="Helical" evidence="2">
    <location>
        <begin position="169"/>
        <end position="188"/>
    </location>
</feature>
<dbReference type="PROSITE" id="PS51257">
    <property type="entry name" value="PROKAR_LIPOPROTEIN"/>
    <property type="match status" value="1"/>
</dbReference>
<evidence type="ECO:0000313" key="4">
    <source>
        <dbReference type="Proteomes" id="UP000240542"/>
    </source>
</evidence>
<evidence type="ECO:0000256" key="1">
    <source>
        <dbReference type="SAM" id="MobiDB-lite"/>
    </source>
</evidence>